<dbReference type="InterPro" id="IPR012341">
    <property type="entry name" value="6hp_glycosidase-like_sf"/>
</dbReference>
<dbReference type="PANTHER" id="PTHR42899:SF1">
    <property type="entry name" value="SPERMATOGENESIS-ASSOCIATED PROTEIN 20"/>
    <property type="match status" value="1"/>
</dbReference>
<dbReference type="SUPFAM" id="SSF48208">
    <property type="entry name" value="Six-hairpin glycosidases"/>
    <property type="match status" value="1"/>
</dbReference>
<dbReference type="SUPFAM" id="SSF52833">
    <property type="entry name" value="Thioredoxin-like"/>
    <property type="match status" value="1"/>
</dbReference>
<evidence type="ECO:0000259" key="2">
    <source>
        <dbReference type="Pfam" id="PF03190"/>
    </source>
</evidence>
<dbReference type="InterPro" id="IPR036249">
    <property type="entry name" value="Thioredoxin-like_sf"/>
</dbReference>
<dbReference type="Gene3D" id="1.50.10.20">
    <property type="match status" value="1"/>
</dbReference>
<evidence type="ECO:0000256" key="1">
    <source>
        <dbReference type="SAM" id="Coils"/>
    </source>
</evidence>
<sequence>MNFSRFSFGLLHISLRRNNSCLINKFSKPNYLYNYNPTSHFRFFNNNNKLGTTTTLLLTIRNMATTSKNLNRLAHEKSPYLLQHADNPVDWYPWGEEAFKKAREENKMIFLSVGYSTCHWCHVMAHESFEDEKIANIMNENFVNVKVDREVQPDVDRMYMIFVQLMSGSGGWPMSVFLTPELYPVLGGTYFPPEDQYGRPGFTTVLKKMSSLWKEKGEELKKSGEDAIKTLREYSHKKITEQISQPLNIKVAHKLHDYFVRSFDDDEGGFDGKSEPKFPTPVQFHFLLRHYYYTLADLDKAEERFAIMSIQEIKGRGQTLGIDFKDCDNEAQFLKKLQNVVESRREAAEKDLNMVKFTLKKIAMGGIHDHIGNGFHRYSTDKYWHIPHFEKMLYDQAQLLKSYTEVYLITKDEYYAEVARDIIKYVERDLRDHEGAGFYSAEDADSYSNDEAKHKLEGAFAVWEASEIKEILGDKNSEIFSYHFGVEPNGNVDPRKDIQGELKNKNVLIERHTPEETAEKFQISLDEAKAILAESKEKLAKYRFEKRPKPHRDDKILTTWNGLMISALAQAYDALRDEKYLELAEGAAKFIKDRLYDPDKKKLLRSFREEPGEIDGFVDDYSNLIEGLLDLYQSTFNETYLAWAIDLQDQQIKLFYDEQGGGGFFNVGEDTKNILVRLKDDHDGAEPSSNSVSISNLIRLGHIINNADYNAKAEQTLKYFIGTLDKAPYAMPAMVASLMLHLKGIKQFIVVGPKEEAIVQQYIETIRKRFIPNKFLLQAKDDGQVLNERCEVIKSILEAGDNTPSVRICENFTCGMPIKDVHGLEEKLS</sequence>
<accession>A0A015NAE6</accession>
<dbReference type="HOGENOM" id="CLU_014051_4_1_1"/>
<gene>
    <name evidence="3" type="ORF">RirG_035750</name>
</gene>
<dbReference type="Pfam" id="PF03190">
    <property type="entry name" value="Thioredox_DsbH"/>
    <property type="match status" value="1"/>
</dbReference>
<dbReference type="STRING" id="1432141.A0A015NAE6"/>
<organism evidence="3 4">
    <name type="scientific">Rhizophagus irregularis (strain DAOM 197198w)</name>
    <name type="common">Glomus intraradices</name>
    <dbReference type="NCBI Taxonomy" id="1432141"/>
    <lineage>
        <taxon>Eukaryota</taxon>
        <taxon>Fungi</taxon>
        <taxon>Fungi incertae sedis</taxon>
        <taxon>Mucoromycota</taxon>
        <taxon>Glomeromycotina</taxon>
        <taxon>Glomeromycetes</taxon>
        <taxon>Glomerales</taxon>
        <taxon>Glomeraceae</taxon>
        <taxon>Rhizophagus</taxon>
    </lineage>
</organism>
<reference evidence="3 4" key="1">
    <citation type="submission" date="2014-02" db="EMBL/GenBank/DDBJ databases">
        <title>Single nucleus genome sequencing reveals high similarity among nuclei of an endomycorrhizal fungus.</title>
        <authorList>
            <person name="Lin K."/>
            <person name="Geurts R."/>
            <person name="Zhang Z."/>
            <person name="Limpens E."/>
            <person name="Saunders D.G."/>
            <person name="Mu D."/>
            <person name="Pang E."/>
            <person name="Cao H."/>
            <person name="Cha H."/>
            <person name="Lin T."/>
            <person name="Zhou Q."/>
            <person name="Shang Y."/>
            <person name="Li Y."/>
            <person name="Ivanov S."/>
            <person name="Sharma T."/>
            <person name="Velzen R.V."/>
            <person name="Ruijter N.D."/>
            <person name="Aanen D.K."/>
            <person name="Win J."/>
            <person name="Kamoun S."/>
            <person name="Bisseling T."/>
            <person name="Huang S."/>
        </authorList>
    </citation>
    <scope>NUCLEOTIDE SEQUENCE [LARGE SCALE GENOMIC DNA]</scope>
    <source>
        <strain evidence="4">DAOM197198w</strain>
    </source>
</reference>
<dbReference type="EMBL" id="JEMT01012312">
    <property type="protein sequence ID" value="EXX76168.1"/>
    <property type="molecule type" value="Genomic_DNA"/>
</dbReference>
<proteinExistence type="predicted"/>
<dbReference type="PIRSF" id="PIRSF006402">
    <property type="entry name" value="UCP006402_thioredoxin"/>
    <property type="match status" value="1"/>
</dbReference>
<dbReference type="Gene3D" id="3.40.30.10">
    <property type="entry name" value="Glutaredoxin"/>
    <property type="match status" value="1"/>
</dbReference>
<feature type="coiled-coil region" evidence="1">
    <location>
        <begin position="518"/>
        <end position="545"/>
    </location>
</feature>
<dbReference type="Proteomes" id="UP000022910">
    <property type="component" value="Unassembled WGS sequence"/>
</dbReference>
<dbReference type="InterPro" id="IPR024705">
    <property type="entry name" value="Ssp411"/>
</dbReference>
<dbReference type="GO" id="GO:0003824">
    <property type="term" value="F:catalytic activity"/>
    <property type="evidence" value="ECO:0007669"/>
    <property type="project" value="UniProtKB-ARBA"/>
</dbReference>
<dbReference type="PANTHER" id="PTHR42899">
    <property type="entry name" value="SPERMATOGENESIS-ASSOCIATED PROTEIN 20"/>
    <property type="match status" value="1"/>
</dbReference>
<dbReference type="AlphaFoldDB" id="A0A015NAE6"/>
<dbReference type="InterPro" id="IPR004879">
    <property type="entry name" value="Ssp411-like_TRX"/>
</dbReference>
<comment type="caution">
    <text evidence="3">The sequence shown here is derived from an EMBL/GenBank/DDBJ whole genome shotgun (WGS) entry which is preliminary data.</text>
</comment>
<dbReference type="OrthoDB" id="1923667at2759"/>
<keyword evidence="4" id="KW-1185">Reference proteome</keyword>
<keyword evidence="1" id="KW-0175">Coiled coil</keyword>
<name>A0A015NAE6_RHIIW</name>
<feature type="domain" description="Spermatogenesis-associated protein 20-like TRX" evidence="2">
    <location>
        <begin position="71"/>
        <end position="231"/>
    </location>
</feature>
<evidence type="ECO:0000313" key="4">
    <source>
        <dbReference type="Proteomes" id="UP000022910"/>
    </source>
</evidence>
<dbReference type="InterPro" id="IPR008928">
    <property type="entry name" value="6-hairpin_glycosidase_sf"/>
</dbReference>
<dbReference type="GO" id="GO:0005975">
    <property type="term" value="P:carbohydrate metabolic process"/>
    <property type="evidence" value="ECO:0007669"/>
    <property type="project" value="InterPro"/>
</dbReference>
<dbReference type="Gene3D" id="1.50.10.10">
    <property type="match status" value="1"/>
</dbReference>
<dbReference type="CDD" id="cd02955">
    <property type="entry name" value="SSP411"/>
    <property type="match status" value="1"/>
</dbReference>
<protein>
    <recommendedName>
        <fullName evidence="2">Spermatogenesis-associated protein 20-like TRX domain-containing protein</fullName>
    </recommendedName>
</protein>
<evidence type="ECO:0000313" key="3">
    <source>
        <dbReference type="EMBL" id="EXX76168.1"/>
    </source>
</evidence>